<dbReference type="OrthoDB" id="10069252at2759"/>
<protein>
    <submittedName>
        <fullName evidence="1">Uncharacterized protein</fullName>
    </submittedName>
</protein>
<sequence>MLNIEKLPKPPAFLLASKIICDLQLPNELEVYVKTLDRIINQDDNDAEWKTVLFGNRIPSDAAYAGFLILVAMKLVLGLDGTTEFQILPRKLTIC</sequence>
<gene>
    <name evidence="1" type="ORF">DAPPUDRAFT_268969</name>
</gene>
<organism evidence="1 2">
    <name type="scientific">Daphnia pulex</name>
    <name type="common">Water flea</name>
    <dbReference type="NCBI Taxonomy" id="6669"/>
    <lineage>
        <taxon>Eukaryota</taxon>
        <taxon>Metazoa</taxon>
        <taxon>Ecdysozoa</taxon>
        <taxon>Arthropoda</taxon>
        <taxon>Crustacea</taxon>
        <taxon>Branchiopoda</taxon>
        <taxon>Diplostraca</taxon>
        <taxon>Cladocera</taxon>
        <taxon>Anomopoda</taxon>
        <taxon>Daphniidae</taxon>
        <taxon>Daphnia</taxon>
    </lineage>
</organism>
<proteinExistence type="predicted"/>
<name>E9HYK9_DAPPU</name>
<accession>E9HYK9</accession>
<evidence type="ECO:0000313" key="2">
    <source>
        <dbReference type="Proteomes" id="UP000000305"/>
    </source>
</evidence>
<keyword evidence="2" id="KW-1185">Reference proteome</keyword>
<dbReference type="HOGENOM" id="CLU_2374923_0_0_1"/>
<evidence type="ECO:0000313" key="1">
    <source>
        <dbReference type="EMBL" id="EFX63173.1"/>
    </source>
</evidence>
<dbReference type="Proteomes" id="UP000000305">
    <property type="component" value="Unassembled WGS sequence"/>
</dbReference>
<dbReference type="InParanoid" id="E9HYK9"/>
<dbReference type="STRING" id="6669.E9HYK9"/>
<reference evidence="1 2" key="1">
    <citation type="journal article" date="2011" name="Science">
        <title>The ecoresponsive genome of Daphnia pulex.</title>
        <authorList>
            <person name="Colbourne J.K."/>
            <person name="Pfrender M.E."/>
            <person name="Gilbert D."/>
            <person name="Thomas W.K."/>
            <person name="Tucker A."/>
            <person name="Oakley T.H."/>
            <person name="Tokishita S."/>
            <person name="Aerts A."/>
            <person name="Arnold G.J."/>
            <person name="Basu M.K."/>
            <person name="Bauer D.J."/>
            <person name="Caceres C.E."/>
            <person name="Carmel L."/>
            <person name="Casola C."/>
            <person name="Choi J.H."/>
            <person name="Detter J.C."/>
            <person name="Dong Q."/>
            <person name="Dusheyko S."/>
            <person name="Eads B.D."/>
            <person name="Frohlich T."/>
            <person name="Geiler-Samerotte K.A."/>
            <person name="Gerlach D."/>
            <person name="Hatcher P."/>
            <person name="Jogdeo S."/>
            <person name="Krijgsveld J."/>
            <person name="Kriventseva E.V."/>
            <person name="Kultz D."/>
            <person name="Laforsch C."/>
            <person name="Lindquist E."/>
            <person name="Lopez J."/>
            <person name="Manak J.R."/>
            <person name="Muller J."/>
            <person name="Pangilinan J."/>
            <person name="Patwardhan R.P."/>
            <person name="Pitluck S."/>
            <person name="Pritham E.J."/>
            <person name="Rechtsteiner A."/>
            <person name="Rho M."/>
            <person name="Rogozin I.B."/>
            <person name="Sakarya O."/>
            <person name="Salamov A."/>
            <person name="Schaack S."/>
            <person name="Shapiro H."/>
            <person name="Shiga Y."/>
            <person name="Skalitzky C."/>
            <person name="Smith Z."/>
            <person name="Souvorov A."/>
            <person name="Sung W."/>
            <person name="Tang Z."/>
            <person name="Tsuchiya D."/>
            <person name="Tu H."/>
            <person name="Vos H."/>
            <person name="Wang M."/>
            <person name="Wolf Y.I."/>
            <person name="Yamagata H."/>
            <person name="Yamada T."/>
            <person name="Ye Y."/>
            <person name="Shaw J.R."/>
            <person name="Andrews J."/>
            <person name="Crease T.J."/>
            <person name="Tang H."/>
            <person name="Lucas S.M."/>
            <person name="Robertson H.M."/>
            <person name="Bork P."/>
            <person name="Koonin E.V."/>
            <person name="Zdobnov E.M."/>
            <person name="Grigoriev I.V."/>
            <person name="Lynch M."/>
            <person name="Boore J.L."/>
        </authorList>
    </citation>
    <scope>NUCLEOTIDE SEQUENCE [LARGE SCALE GENOMIC DNA]</scope>
</reference>
<dbReference type="EMBL" id="GL733186">
    <property type="protein sequence ID" value="EFX63173.1"/>
    <property type="molecule type" value="Genomic_DNA"/>
</dbReference>
<dbReference type="KEGG" id="dpx:DAPPUDRAFT_268969"/>
<dbReference type="AlphaFoldDB" id="E9HYK9"/>